<sequence length="137" mass="15159">MLSRPSKRDSSRGCSPHVQGTRQSNSSPRTAKKLNKVHIHLSLIRIELIRSIFSASQEARHPYSCQKERLVGQQGSAVPLQAAVTARNLHTIFPQVDRLLGLHLPGANNAGLASKTSRNFHSIHCSGTRKLPMTEHR</sequence>
<feature type="region of interest" description="Disordered" evidence="1">
    <location>
        <begin position="1"/>
        <end position="31"/>
    </location>
</feature>
<dbReference type="EMBL" id="GBEZ01014826">
    <property type="protein sequence ID" value="JAC71282.1"/>
    <property type="molecule type" value="Transcribed_RNA"/>
</dbReference>
<organism evidence="2">
    <name type="scientific">Tetraselmis sp. GSL018</name>
    <dbReference type="NCBI Taxonomy" id="582737"/>
    <lineage>
        <taxon>Eukaryota</taxon>
        <taxon>Viridiplantae</taxon>
        <taxon>Chlorophyta</taxon>
        <taxon>core chlorophytes</taxon>
        <taxon>Chlorodendrophyceae</taxon>
        <taxon>Chlorodendrales</taxon>
        <taxon>Chlorodendraceae</taxon>
        <taxon>Tetraselmis</taxon>
    </lineage>
</organism>
<evidence type="ECO:0000313" key="2">
    <source>
        <dbReference type="EMBL" id="JAC71282.1"/>
    </source>
</evidence>
<dbReference type="AlphaFoldDB" id="A0A061REB6"/>
<gene>
    <name evidence="2" type="ORF">TSPGSL018_2273</name>
</gene>
<protein>
    <submittedName>
        <fullName evidence="2">Uncharacterized protein</fullName>
    </submittedName>
</protein>
<feature type="compositionally biased region" description="Basic and acidic residues" evidence="1">
    <location>
        <begin position="1"/>
        <end position="11"/>
    </location>
</feature>
<proteinExistence type="predicted"/>
<feature type="compositionally biased region" description="Polar residues" evidence="1">
    <location>
        <begin position="18"/>
        <end position="29"/>
    </location>
</feature>
<reference evidence="2" key="1">
    <citation type="submission" date="2014-05" db="EMBL/GenBank/DDBJ databases">
        <title>The transcriptome of the halophilic microalga Tetraselmis sp. GSL018 isolated from the Great Salt Lake, Utah.</title>
        <authorList>
            <person name="Jinkerson R.E."/>
            <person name="D'Adamo S."/>
            <person name="Posewitz M.C."/>
        </authorList>
    </citation>
    <scope>NUCLEOTIDE SEQUENCE</scope>
    <source>
        <strain evidence="2">GSL018</strain>
    </source>
</reference>
<name>A0A061REB6_9CHLO</name>
<accession>A0A061REB6</accession>
<evidence type="ECO:0000256" key="1">
    <source>
        <dbReference type="SAM" id="MobiDB-lite"/>
    </source>
</evidence>